<accession>A0A4R6IIZ4</accession>
<dbReference type="EMBL" id="SNWM01000003">
    <property type="protein sequence ID" value="TDO21943.1"/>
    <property type="molecule type" value="Genomic_DNA"/>
</dbReference>
<organism evidence="1 2">
    <name type="scientific">Pedobacter duraquae</name>
    <dbReference type="NCBI Taxonomy" id="425511"/>
    <lineage>
        <taxon>Bacteria</taxon>
        <taxon>Pseudomonadati</taxon>
        <taxon>Bacteroidota</taxon>
        <taxon>Sphingobacteriia</taxon>
        <taxon>Sphingobacteriales</taxon>
        <taxon>Sphingobacteriaceae</taxon>
        <taxon>Pedobacter</taxon>
    </lineage>
</organism>
<dbReference type="Proteomes" id="UP000295499">
    <property type="component" value="Unassembled WGS sequence"/>
</dbReference>
<dbReference type="RefSeq" id="WP_133556850.1">
    <property type="nucleotide sequence ID" value="NZ_SNWM01000003.1"/>
</dbReference>
<sequence length="379" mass="42928">MMNQEDLFKKIGSILQELQDQYDFLAQNPQQLNELELELFQANASFLSDHVEIIKKVNNAKSVKELPAAEPDIVPANPVLEELFKPDNESPTFEFVLNDQSLSDKFDFEEKPVYEIFDRPLSAEEQEIISRKQQLLADQEPKMTVEVPAAPATEVKLTEYTMEAETPASIEQVQEEIQEVNDHRYVSPELEEIPDTSDPDDELSEENVLADHEADEADEKVLEEEEILTEEEEDEIGPEPFLVVEEKIADSIVPEPVSAPIVAAEIPTVFDTPAHKPTLNEMLAANASGSKNIGFERSRLPVTDLKGAINLNEKLLYIKDLFNGYNLAYAEVIDILNKMPDFKTADQFLQSNYAVKNNWASKEGTVAQFYELLHLRFPD</sequence>
<reference evidence="1 2" key="1">
    <citation type="submission" date="2019-03" db="EMBL/GenBank/DDBJ databases">
        <title>Genomic Encyclopedia of Archaeal and Bacterial Type Strains, Phase II (KMG-II): from individual species to whole genera.</title>
        <authorList>
            <person name="Goeker M."/>
        </authorList>
    </citation>
    <scope>NUCLEOTIDE SEQUENCE [LARGE SCALE GENOMIC DNA]</scope>
    <source>
        <strain evidence="1 2">DSM 19034</strain>
    </source>
</reference>
<gene>
    <name evidence="1" type="ORF">CLV32_3052</name>
</gene>
<name>A0A4R6IIZ4_9SPHI</name>
<dbReference type="OrthoDB" id="1100725at2"/>
<evidence type="ECO:0000313" key="1">
    <source>
        <dbReference type="EMBL" id="TDO21943.1"/>
    </source>
</evidence>
<protein>
    <submittedName>
        <fullName evidence="1">Uncharacterized protein</fullName>
    </submittedName>
</protein>
<dbReference type="AlphaFoldDB" id="A0A4R6IIZ4"/>
<comment type="caution">
    <text evidence="1">The sequence shown here is derived from an EMBL/GenBank/DDBJ whole genome shotgun (WGS) entry which is preliminary data.</text>
</comment>
<proteinExistence type="predicted"/>
<keyword evidence="2" id="KW-1185">Reference proteome</keyword>
<evidence type="ECO:0000313" key="2">
    <source>
        <dbReference type="Proteomes" id="UP000295499"/>
    </source>
</evidence>